<dbReference type="AlphaFoldDB" id="A0A0C3L3K6"/>
<accession>A0A0C3L3K6</accession>
<reference evidence="5" key="2">
    <citation type="submission" date="2015-01" db="EMBL/GenBank/DDBJ databases">
        <title>Evolutionary Origins and Diversification of the Mycorrhizal Mutualists.</title>
        <authorList>
            <consortium name="DOE Joint Genome Institute"/>
            <consortium name="Mycorrhizal Genomics Consortium"/>
            <person name="Kohler A."/>
            <person name="Kuo A."/>
            <person name="Nagy L.G."/>
            <person name="Floudas D."/>
            <person name="Copeland A."/>
            <person name="Barry K.W."/>
            <person name="Cichocki N."/>
            <person name="Veneault-Fourrey C."/>
            <person name="LaButti K."/>
            <person name="Lindquist E.A."/>
            <person name="Lipzen A."/>
            <person name="Lundell T."/>
            <person name="Morin E."/>
            <person name="Murat C."/>
            <person name="Riley R."/>
            <person name="Ohm R."/>
            <person name="Sun H."/>
            <person name="Tunlid A."/>
            <person name="Henrissat B."/>
            <person name="Grigoriev I.V."/>
            <person name="Hibbett D.S."/>
            <person name="Martin F."/>
        </authorList>
    </citation>
    <scope>NUCLEOTIDE SEQUENCE [LARGE SCALE GENOMIC DNA]</scope>
    <source>
        <strain evidence="5">MUT 4182</strain>
    </source>
</reference>
<evidence type="ECO:0000313" key="5">
    <source>
        <dbReference type="Proteomes" id="UP000054248"/>
    </source>
</evidence>
<dbReference type="PANTHER" id="PTHR31649">
    <property type="entry name" value="AGAP009604-PA"/>
    <property type="match status" value="1"/>
</dbReference>
<proteinExistence type="predicted"/>
<feature type="region of interest" description="Disordered" evidence="2">
    <location>
        <begin position="45"/>
        <end position="219"/>
    </location>
</feature>
<dbReference type="OrthoDB" id="2142040at2759"/>
<dbReference type="Gene3D" id="2.10.10.20">
    <property type="entry name" value="Carbohydrate-binding module superfamily 5/12"/>
    <property type="match status" value="1"/>
</dbReference>
<evidence type="ECO:0000256" key="1">
    <source>
        <dbReference type="ARBA" id="ARBA00022801"/>
    </source>
</evidence>
<dbReference type="Pfam" id="PF11901">
    <property type="entry name" value="DM9"/>
    <property type="match status" value="2"/>
</dbReference>
<dbReference type="GO" id="GO:0030246">
    <property type="term" value="F:carbohydrate binding"/>
    <property type="evidence" value="ECO:0007669"/>
    <property type="project" value="InterPro"/>
</dbReference>
<evidence type="ECO:0000256" key="2">
    <source>
        <dbReference type="SAM" id="MobiDB-lite"/>
    </source>
</evidence>
<evidence type="ECO:0000313" key="4">
    <source>
        <dbReference type="EMBL" id="KIO16297.1"/>
    </source>
</evidence>
<dbReference type="InterPro" id="IPR036573">
    <property type="entry name" value="CBM_sf_5/12"/>
</dbReference>
<protein>
    <recommendedName>
        <fullName evidence="3">Chitin-binding type-3 domain-containing protein</fullName>
    </recommendedName>
</protein>
<feature type="compositionally biased region" description="Basic and acidic residues" evidence="2">
    <location>
        <begin position="76"/>
        <end position="98"/>
    </location>
</feature>
<dbReference type="SUPFAM" id="SSF51055">
    <property type="entry name" value="Carbohydrate binding domain"/>
    <property type="match status" value="1"/>
</dbReference>
<feature type="domain" description="Chitin-binding type-3" evidence="3">
    <location>
        <begin position="6"/>
        <end position="47"/>
    </location>
</feature>
<reference evidence="4 5" key="1">
    <citation type="submission" date="2014-04" db="EMBL/GenBank/DDBJ databases">
        <authorList>
            <consortium name="DOE Joint Genome Institute"/>
            <person name="Kuo A."/>
            <person name="Girlanda M."/>
            <person name="Perotto S."/>
            <person name="Kohler A."/>
            <person name="Nagy L.G."/>
            <person name="Floudas D."/>
            <person name="Copeland A."/>
            <person name="Barry K.W."/>
            <person name="Cichocki N."/>
            <person name="Veneault-Fourrey C."/>
            <person name="LaButti K."/>
            <person name="Lindquist E.A."/>
            <person name="Lipzen A."/>
            <person name="Lundell T."/>
            <person name="Morin E."/>
            <person name="Murat C."/>
            <person name="Sun H."/>
            <person name="Tunlid A."/>
            <person name="Henrissat B."/>
            <person name="Grigoriev I.V."/>
            <person name="Hibbett D.S."/>
            <person name="Martin F."/>
            <person name="Nordberg H.P."/>
            <person name="Cantor M.N."/>
            <person name="Hua S.X."/>
        </authorList>
    </citation>
    <scope>NUCLEOTIDE SEQUENCE [LARGE SCALE GENOMIC DNA]</scope>
    <source>
        <strain evidence="4 5">MUT 4182</strain>
    </source>
</reference>
<dbReference type="PANTHER" id="PTHR31649:SF1">
    <property type="entry name" value="FARNESOIC ACID O-METHYL TRANSFERASE DOMAIN-CONTAINING PROTEIN"/>
    <property type="match status" value="1"/>
</dbReference>
<keyword evidence="1" id="KW-0378">Hydrolase</keyword>
<dbReference type="STRING" id="1051891.A0A0C3L3K6"/>
<dbReference type="GO" id="GO:0005576">
    <property type="term" value="C:extracellular region"/>
    <property type="evidence" value="ECO:0007669"/>
    <property type="project" value="InterPro"/>
</dbReference>
<dbReference type="Pfam" id="PF02839">
    <property type="entry name" value="CBM_5_12"/>
    <property type="match status" value="1"/>
</dbReference>
<dbReference type="GO" id="GO:0005975">
    <property type="term" value="P:carbohydrate metabolic process"/>
    <property type="evidence" value="ECO:0007669"/>
    <property type="project" value="InterPro"/>
</dbReference>
<dbReference type="CDD" id="cd12214">
    <property type="entry name" value="ChiA1_BD"/>
    <property type="match status" value="1"/>
</dbReference>
<organism evidence="4 5">
    <name type="scientific">Tulasnella calospora MUT 4182</name>
    <dbReference type="NCBI Taxonomy" id="1051891"/>
    <lineage>
        <taxon>Eukaryota</taxon>
        <taxon>Fungi</taxon>
        <taxon>Dikarya</taxon>
        <taxon>Basidiomycota</taxon>
        <taxon>Agaricomycotina</taxon>
        <taxon>Agaricomycetes</taxon>
        <taxon>Cantharellales</taxon>
        <taxon>Tulasnellaceae</taxon>
        <taxon>Tulasnella</taxon>
    </lineage>
</organism>
<dbReference type="GO" id="GO:0004553">
    <property type="term" value="F:hydrolase activity, hydrolyzing O-glycosyl compounds"/>
    <property type="evidence" value="ECO:0007669"/>
    <property type="project" value="InterPro"/>
</dbReference>
<name>A0A0C3L3K6_9AGAM</name>
<dbReference type="SMART" id="SM00696">
    <property type="entry name" value="DM9"/>
    <property type="match status" value="1"/>
</dbReference>
<gene>
    <name evidence="4" type="ORF">M407DRAFT_247020</name>
</gene>
<dbReference type="InterPro" id="IPR003610">
    <property type="entry name" value="CBM5/12"/>
</dbReference>
<feature type="compositionally biased region" description="Basic and acidic residues" evidence="2">
    <location>
        <begin position="105"/>
        <end position="153"/>
    </location>
</feature>
<evidence type="ECO:0000259" key="3">
    <source>
        <dbReference type="Pfam" id="PF02839"/>
    </source>
</evidence>
<feature type="compositionally biased region" description="Basic and acidic residues" evidence="2">
    <location>
        <begin position="161"/>
        <end position="190"/>
    </location>
</feature>
<keyword evidence="5" id="KW-1185">Reference proteome</keyword>
<dbReference type="Proteomes" id="UP000054248">
    <property type="component" value="Unassembled WGS sequence"/>
</dbReference>
<dbReference type="InterPro" id="IPR006616">
    <property type="entry name" value="DM9_repeat"/>
</dbReference>
<dbReference type="HOGENOM" id="CLU_072648_0_0_1"/>
<dbReference type="EMBL" id="KN823604">
    <property type="protein sequence ID" value="KIO16297.1"/>
    <property type="molecule type" value="Genomic_DNA"/>
</dbReference>
<sequence>MHWASWNPNQEYHIGDSVDLFLGRTYHIIQPHVSQALWTPPDCPALWGQGKPAGSELGNHPGPQDRHSPPPYRRGGQGDDRMPGMGFDQHRDAPKEGHFGIPQPEHSRGIPEPEHHRGIPEPEHPRGIPDPEPHRDFPEPDRHRGFPDPDHHRGPPNYMPGDRDHDRDWREKDDDRDRDREHHKDREYGSRDNQPVYEAEDRAMREGHPRAHGDGEYCNPLKYKSSAEWINDAQRRTREVNMNGPDERIYWLLAEPGQIPRHAIQAGEDKEGNPTFVSRNFHEGGLHVGWAGLRQASISYGGREIPLTTFEVLAGDPRGVRWVASKGRDGRPIEAGYEANGKPLWICQTMVGGKILAGKTAGWNTGGYIANEGREQAVPEYNVLCHS</sequence>
<feature type="compositionally biased region" description="Basic and acidic residues" evidence="2">
    <location>
        <begin position="199"/>
        <end position="215"/>
    </location>
</feature>